<dbReference type="RefSeq" id="WP_091716169.1">
    <property type="nucleotide sequence ID" value="NZ_FOSH01000027.1"/>
</dbReference>
<sequence length="95" mass="10800">MSENSPSKTFQERVDEFVAIANEQAAESSVEDVNTAVLFSAARFNAFSVARSVENAENLQAEKQAAIEYFTQRYAEMLNQNLEEYIARFDSYTQK</sequence>
<evidence type="ECO:0000313" key="2">
    <source>
        <dbReference type="Proteomes" id="UP000198924"/>
    </source>
</evidence>
<dbReference type="Proteomes" id="UP000198924">
    <property type="component" value="Unassembled WGS sequence"/>
</dbReference>
<dbReference type="AlphaFoldDB" id="A0A1I4CAX4"/>
<keyword evidence="2" id="KW-1185">Reference proteome</keyword>
<organism evidence="1 2">
    <name type="scientific">Methylophaga sulfidovorans</name>
    <dbReference type="NCBI Taxonomy" id="45496"/>
    <lineage>
        <taxon>Bacteria</taxon>
        <taxon>Pseudomonadati</taxon>
        <taxon>Pseudomonadota</taxon>
        <taxon>Gammaproteobacteria</taxon>
        <taxon>Thiotrichales</taxon>
        <taxon>Piscirickettsiaceae</taxon>
        <taxon>Methylophaga</taxon>
    </lineage>
</organism>
<dbReference type="Gene3D" id="1.10.287.3020">
    <property type="match status" value="1"/>
</dbReference>
<dbReference type="EMBL" id="FOSH01000027">
    <property type="protein sequence ID" value="SFK77943.1"/>
    <property type="molecule type" value="Genomic_DNA"/>
</dbReference>
<dbReference type="STRING" id="45496.SAMN04488079_1274"/>
<dbReference type="InterPro" id="IPR021490">
    <property type="entry name" value="DUF3144"/>
</dbReference>
<evidence type="ECO:0000313" key="1">
    <source>
        <dbReference type="EMBL" id="SFK77943.1"/>
    </source>
</evidence>
<name>A0A1I4CAX4_9GAMM</name>
<evidence type="ECO:0008006" key="3">
    <source>
        <dbReference type="Google" id="ProtNLM"/>
    </source>
</evidence>
<reference evidence="2" key="1">
    <citation type="submission" date="2016-10" db="EMBL/GenBank/DDBJ databases">
        <authorList>
            <person name="Varghese N."/>
            <person name="Submissions S."/>
        </authorList>
    </citation>
    <scope>NUCLEOTIDE SEQUENCE [LARGE SCALE GENOMIC DNA]</scope>
    <source>
        <strain evidence="2">DSM 11578</strain>
    </source>
</reference>
<gene>
    <name evidence="1" type="ORF">SAMN04488079_1274</name>
</gene>
<accession>A0A1I4CAX4</accession>
<dbReference type="OrthoDB" id="5344355at2"/>
<dbReference type="Pfam" id="PF11342">
    <property type="entry name" value="DUF3144"/>
    <property type="match status" value="1"/>
</dbReference>
<proteinExistence type="predicted"/>
<protein>
    <recommendedName>
        <fullName evidence="3">DUF3144 domain-containing protein</fullName>
    </recommendedName>
</protein>